<dbReference type="GO" id="GO:0003723">
    <property type="term" value="F:RNA binding"/>
    <property type="evidence" value="ECO:0007669"/>
    <property type="project" value="InterPro"/>
</dbReference>
<name>A0A8B6X1F8_9BURK</name>
<organism evidence="5 6">
    <name type="scientific">Derxia gummosa DSM 723</name>
    <dbReference type="NCBI Taxonomy" id="1121388"/>
    <lineage>
        <taxon>Bacteria</taxon>
        <taxon>Pseudomonadati</taxon>
        <taxon>Pseudomonadota</taxon>
        <taxon>Betaproteobacteria</taxon>
        <taxon>Burkholderiales</taxon>
        <taxon>Alcaligenaceae</taxon>
        <taxon>Derxia</taxon>
    </lineage>
</organism>
<protein>
    <submittedName>
        <fullName evidence="6">Pseudouridine synthase</fullName>
    </submittedName>
</protein>
<evidence type="ECO:0000313" key="6">
    <source>
        <dbReference type="RefSeq" id="WP_028310471.1"/>
    </source>
</evidence>
<dbReference type="InterPro" id="IPR050188">
    <property type="entry name" value="RluA_PseudoU_synthase"/>
</dbReference>
<dbReference type="GO" id="GO:0008033">
    <property type="term" value="P:tRNA processing"/>
    <property type="evidence" value="ECO:0007669"/>
    <property type="project" value="UniProtKB-KW"/>
</dbReference>
<keyword evidence="3" id="KW-0413">Isomerase</keyword>
<dbReference type="PANTHER" id="PTHR21600:SF91">
    <property type="entry name" value="DUAL-SPECIFICITY RNA PSEUDOURIDINE SYNTHASE RLUA"/>
    <property type="match status" value="1"/>
</dbReference>
<dbReference type="PANTHER" id="PTHR21600">
    <property type="entry name" value="MITOCHONDRIAL RNA PSEUDOURIDINE SYNTHASE"/>
    <property type="match status" value="1"/>
</dbReference>
<proteinExistence type="inferred from homology"/>
<dbReference type="Pfam" id="PF00849">
    <property type="entry name" value="PseudoU_synth_2"/>
    <property type="match status" value="1"/>
</dbReference>
<sequence>MSAPAPPLAPVYAPPPDTGLDLLHADDALVVVVKPAGLLSVPGRGAGHADCLAARVQARFADALVVHRLDLATSGIVCFGRGAAAQRELSRQFQARETAKRYVAVVAGRPAADAGEIDLPLICDWPNRPRQMVSFTHGKPSLTRWRRLAATAVADMADGHASLAAPLAVRNDAGSDAAAIACSRVELEPVTGRSHQLRVHLLALGHPILGDELYAPPPARDAAPRLLLHASRLALTHPVDGFPLAFESHPGF</sequence>
<evidence type="ECO:0000256" key="2">
    <source>
        <dbReference type="ARBA" id="ARBA00022694"/>
    </source>
</evidence>
<accession>A0A8B6X1F8</accession>
<dbReference type="CDD" id="cd02869">
    <property type="entry name" value="PseudoU_synth_RluA_like"/>
    <property type="match status" value="1"/>
</dbReference>
<keyword evidence="5" id="KW-1185">Reference proteome</keyword>
<dbReference type="InterPro" id="IPR020103">
    <property type="entry name" value="PsdUridine_synth_cat_dom_sf"/>
</dbReference>
<dbReference type="RefSeq" id="WP_028310471.1">
    <property type="nucleotide sequence ID" value="NZ_AXWS01000007.1"/>
</dbReference>
<dbReference type="Gene3D" id="3.30.2350.10">
    <property type="entry name" value="Pseudouridine synthase"/>
    <property type="match status" value="1"/>
</dbReference>
<feature type="domain" description="Pseudouridine synthase RsuA/RluA-like" evidence="4">
    <location>
        <begin position="29"/>
        <end position="202"/>
    </location>
</feature>
<dbReference type="OrthoDB" id="9785808at2"/>
<reference evidence="6" key="2">
    <citation type="submission" date="2025-08" db="UniProtKB">
        <authorList>
            <consortium name="RefSeq"/>
        </authorList>
    </citation>
    <scope>IDENTIFICATION</scope>
</reference>
<dbReference type="SUPFAM" id="SSF55120">
    <property type="entry name" value="Pseudouridine synthase"/>
    <property type="match status" value="1"/>
</dbReference>
<dbReference type="GO" id="GO:0140098">
    <property type="term" value="F:catalytic activity, acting on RNA"/>
    <property type="evidence" value="ECO:0007669"/>
    <property type="project" value="UniProtKB-ARBA"/>
</dbReference>
<dbReference type="AlphaFoldDB" id="A0A8B6X1F8"/>
<evidence type="ECO:0000256" key="1">
    <source>
        <dbReference type="ARBA" id="ARBA00010876"/>
    </source>
</evidence>
<evidence type="ECO:0000259" key="4">
    <source>
        <dbReference type="Pfam" id="PF00849"/>
    </source>
</evidence>
<keyword evidence="2" id="KW-0819">tRNA processing</keyword>
<dbReference type="GO" id="GO:0000455">
    <property type="term" value="P:enzyme-directed rRNA pseudouridine synthesis"/>
    <property type="evidence" value="ECO:0007669"/>
    <property type="project" value="TreeGrafter"/>
</dbReference>
<dbReference type="GO" id="GO:0009982">
    <property type="term" value="F:pseudouridine synthase activity"/>
    <property type="evidence" value="ECO:0007669"/>
    <property type="project" value="InterPro"/>
</dbReference>
<dbReference type="InterPro" id="IPR006145">
    <property type="entry name" value="PsdUridine_synth_RsuA/RluA"/>
</dbReference>
<evidence type="ECO:0000256" key="3">
    <source>
        <dbReference type="ARBA" id="ARBA00023235"/>
    </source>
</evidence>
<comment type="similarity">
    <text evidence="1">Belongs to the pseudouridine synthase RluA family.</text>
</comment>
<evidence type="ECO:0000313" key="5">
    <source>
        <dbReference type="Proteomes" id="UP000675920"/>
    </source>
</evidence>
<reference evidence="6" key="1">
    <citation type="journal article" date="1995" name="RNA">
        <title>A dual-specificity pseudouridine synthase: an Escherichia coli synthase purified and cloned on the basis of its specificity for psi 746 in 23S RNA is also specific for psi 32 in tRNA(phe).</title>
        <authorList>
            <person name="Wrzesinski J."/>
            <person name="Nurse K."/>
            <person name="Bakin A."/>
            <person name="Lane B.G."/>
            <person name="Ofengand J."/>
        </authorList>
    </citation>
    <scope>NUCLEOTIDE SEQUENCE</scope>
</reference>
<dbReference type="Proteomes" id="UP000675920">
    <property type="component" value="Unplaced"/>
</dbReference>